<feature type="region of interest" description="Disordered" evidence="1">
    <location>
        <begin position="290"/>
        <end position="325"/>
    </location>
</feature>
<protein>
    <submittedName>
        <fullName evidence="2">ATP-dependent Clp protease ATP-binding subunit ClpX</fullName>
    </submittedName>
</protein>
<keyword evidence="3" id="KW-1185">Reference proteome</keyword>
<reference evidence="2" key="1">
    <citation type="submission" date="2021-07" db="EMBL/GenBank/DDBJ databases">
        <authorList>
            <person name="Catto M.A."/>
            <person name="Jacobson A."/>
            <person name="Kennedy G."/>
            <person name="Labadie P."/>
            <person name="Hunt B.G."/>
            <person name="Srinivasan R."/>
        </authorList>
    </citation>
    <scope>NUCLEOTIDE SEQUENCE</scope>
    <source>
        <strain evidence="2">PL_HMW_Pooled</strain>
        <tissue evidence="2">Head</tissue>
    </source>
</reference>
<name>A0AAE1HID7_9NEOP</name>
<dbReference type="GO" id="GO:0005524">
    <property type="term" value="F:ATP binding"/>
    <property type="evidence" value="ECO:0007669"/>
    <property type="project" value="UniProtKB-KW"/>
</dbReference>
<keyword evidence="2" id="KW-0645">Protease</keyword>
<reference evidence="2" key="2">
    <citation type="journal article" date="2023" name="BMC Genomics">
        <title>Pest status, molecular evolution, and epigenetic factors derived from the genome assembly of Frankliniella fusca, a thysanopteran phytovirus vector.</title>
        <authorList>
            <person name="Catto M.A."/>
            <person name="Labadie P.E."/>
            <person name="Jacobson A.L."/>
            <person name="Kennedy G.G."/>
            <person name="Srinivasan R."/>
            <person name="Hunt B.G."/>
        </authorList>
    </citation>
    <scope>NUCLEOTIDE SEQUENCE</scope>
    <source>
        <strain evidence="2">PL_HMW_Pooled</strain>
    </source>
</reference>
<evidence type="ECO:0000313" key="3">
    <source>
        <dbReference type="Proteomes" id="UP001219518"/>
    </source>
</evidence>
<keyword evidence="2" id="KW-0547">Nucleotide-binding</keyword>
<comment type="caution">
    <text evidence="2">The sequence shown here is derived from an EMBL/GenBank/DDBJ whole genome shotgun (WGS) entry which is preliminary data.</text>
</comment>
<dbReference type="GO" id="GO:0006508">
    <property type="term" value="P:proteolysis"/>
    <property type="evidence" value="ECO:0007669"/>
    <property type="project" value="UniProtKB-KW"/>
</dbReference>
<organism evidence="2 3">
    <name type="scientific">Frankliniella fusca</name>
    <dbReference type="NCBI Taxonomy" id="407009"/>
    <lineage>
        <taxon>Eukaryota</taxon>
        <taxon>Metazoa</taxon>
        <taxon>Ecdysozoa</taxon>
        <taxon>Arthropoda</taxon>
        <taxon>Hexapoda</taxon>
        <taxon>Insecta</taxon>
        <taxon>Pterygota</taxon>
        <taxon>Neoptera</taxon>
        <taxon>Paraneoptera</taxon>
        <taxon>Thysanoptera</taxon>
        <taxon>Terebrantia</taxon>
        <taxon>Thripoidea</taxon>
        <taxon>Thripidae</taxon>
        <taxon>Frankliniella</taxon>
    </lineage>
</organism>
<dbReference type="EMBL" id="JAHWGI010001050">
    <property type="protein sequence ID" value="KAK3921763.1"/>
    <property type="molecule type" value="Genomic_DNA"/>
</dbReference>
<keyword evidence="2" id="KW-0378">Hydrolase</keyword>
<keyword evidence="2" id="KW-0067">ATP-binding</keyword>
<dbReference type="Proteomes" id="UP001219518">
    <property type="component" value="Unassembled WGS sequence"/>
</dbReference>
<evidence type="ECO:0000313" key="2">
    <source>
        <dbReference type="EMBL" id="KAK3921763.1"/>
    </source>
</evidence>
<sequence length="367" mass="41181">MGRKFFCLIFSKDPPAADVVRQDFIQGDLKVRAEVHFQWQKSKTEHEIIAGQILDIGTQVRLSSVKVTSSGLIKKGGEEEPEQEDQELEAGEVLLVGNRKQELEKLRFKQAHSKDNHLQGLAEQIQSQGPESFCKTPVCRRPKKRSTEQLEQVKFKLQNMPSLIPTYNKVELIKNTGLRINTAKLAILRQRYQLTPVKLFNKILKTVMGDVLHCDGISSTGRGGTTVKVPDDIVGNVLLYVKGIYTAAGGKVEDITFDPITQIRRLISNAKAKVKKQGTPNLVHPFLHPHPQPHPESNAPPINHTPIDINRPGPMDPNYQTQSNSIFTDNQHHSEHSYHALSNAQFYRDLLDGNGENGIVEVPYQSN</sequence>
<proteinExistence type="predicted"/>
<gene>
    <name evidence="2" type="ORF">KUF71_001303</name>
</gene>
<accession>A0AAE1HID7</accession>
<dbReference type="AlphaFoldDB" id="A0AAE1HID7"/>
<evidence type="ECO:0000256" key="1">
    <source>
        <dbReference type="SAM" id="MobiDB-lite"/>
    </source>
</evidence>
<dbReference type="GO" id="GO:0008233">
    <property type="term" value="F:peptidase activity"/>
    <property type="evidence" value="ECO:0007669"/>
    <property type="project" value="UniProtKB-KW"/>
</dbReference>